<name>A0A1I8BIP5_MELHA</name>
<sequence>MSSSSSNGNGNEEFDQGQFLKEQEERIVNRDLKEDIESLLDQIVKTFEGVVSEKYLDLQFLKHLISRIEVMLSAAKKVKLYADTNCDKEEEA</sequence>
<evidence type="ECO:0000313" key="2">
    <source>
        <dbReference type="WBParaSite" id="MhA1_Contig258.frz3.gene12"/>
    </source>
</evidence>
<dbReference type="Proteomes" id="UP000095281">
    <property type="component" value="Unplaced"/>
</dbReference>
<accession>A0A1I8BIP5</accession>
<evidence type="ECO:0000313" key="1">
    <source>
        <dbReference type="Proteomes" id="UP000095281"/>
    </source>
</evidence>
<organism evidence="1 2">
    <name type="scientific">Meloidogyne hapla</name>
    <name type="common">Root-knot nematode worm</name>
    <dbReference type="NCBI Taxonomy" id="6305"/>
    <lineage>
        <taxon>Eukaryota</taxon>
        <taxon>Metazoa</taxon>
        <taxon>Ecdysozoa</taxon>
        <taxon>Nematoda</taxon>
        <taxon>Chromadorea</taxon>
        <taxon>Rhabditida</taxon>
        <taxon>Tylenchina</taxon>
        <taxon>Tylenchomorpha</taxon>
        <taxon>Tylenchoidea</taxon>
        <taxon>Meloidogynidae</taxon>
        <taxon>Meloidogyninae</taxon>
        <taxon>Meloidogyne</taxon>
    </lineage>
</organism>
<protein>
    <submittedName>
        <fullName evidence="2">Uncharacterized protein</fullName>
    </submittedName>
</protein>
<dbReference type="AlphaFoldDB" id="A0A1I8BIP5"/>
<proteinExistence type="predicted"/>
<reference evidence="2" key="1">
    <citation type="submission" date="2016-11" db="UniProtKB">
        <authorList>
            <consortium name="WormBaseParasite"/>
        </authorList>
    </citation>
    <scope>IDENTIFICATION</scope>
</reference>
<keyword evidence="1" id="KW-1185">Reference proteome</keyword>
<dbReference type="WBParaSite" id="MhA1_Contig258.frz3.gene12">
    <property type="protein sequence ID" value="MhA1_Contig258.frz3.gene12"/>
    <property type="gene ID" value="MhA1_Contig258.frz3.gene12"/>
</dbReference>